<comment type="caution">
    <text evidence="6">The sequence shown here is derived from an EMBL/GenBank/DDBJ whole genome shotgun (WGS) entry which is preliminary data.</text>
</comment>
<dbReference type="OrthoDB" id="294295at2759"/>
<sequence length="245" mass="25791">MDTETLFGVKGKVVLVTGGAKGIGRMIAEGFVANGAKVYLSGREAKACESAAAEMASIARHGGSAHALPADLQKLSECQRLAEEVSRREPGGLHVLVNNAGANWGADIDSYPDAAWTKVLTLNLQRAFTLTQLCLPLLERASSAEDPARVVHIGSIDGLRVPTLSTYAYSASKAGLHHLSRALARELGPRHVTSNVLACGPFRTKMMKATLEAAGDAFAEEIPLRRIGKDEDVAGACIFLASKAG</sequence>
<keyword evidence="2" id="KW-0521">NADP</keyword>
<reference evidence="6" key="1">
    <citation type="journal article" date="2021" name="Nat. Commun.">
        <title>Genetic determinants of endophytism in the Arabidopsis root mycobiome.</title>
        <authorList>
            <person name="Mesny F."/>
            <person name="Miyauchi S."/>
            <person name="Thiergart T."/>
            <person name="Pickel B."/>
            <person name="Atanasova L."/>
            <person name="Karlsson M."/>
            <person name="Huettel B."/>
            <person name="Barry K.W."/>
            <person name="Haridas S."/>
            <person name="Chen C."/>
            <person name="Bauer D."/>
            <person name="Andreopoulos W."/>
            <person name="Pangilinan J."/>
            <person name="LaButti K."/>
            <person name="Riley R."/>
            <person name="Lipzen A."/>
            <person name="Clum A."/>
            <person name="Drula E."/>
            <person name="Henrissat B."/>
            <person name="Kohler A."/>
            <person name="Grigoriev I.V."/>
            <person name="Martin F.M."/>
            <person name="Hacquard S."/>
        </authorList>
    </citation>
    <scope>NUCLEOTIDE SEQUENCE</scope>
    <source>
        <strain evidence="6">MPI-CAGE-CH-0235</strain>
    </source>
</reference>
<proteinExistence type="inferred from homology"/>
<protein>
    <recommendedName>
        <fullName evidence="5">Ketoreductase domain-containing protein</fullName>
    </recommendedName>
</protein>
<evidence type="ECO:0000256" key="3">
    <source>
        <dbReference type="ARBA" id="ARBA00023002"/>
    </source>
</evidence>
<gene>
    <name evidence="6" type="ORF">B0I35DRAFT_474676</name>
</gene>
<dbReference type="PANTHER" id="PTHR43618:SF17">
    <property type="entry name" value="RHAMNOLIPIDS BIOSYNTHESIS 3-OXOACYL-[ACYL-CARRIER-PROTEIN] REDUCTASE"/>
    <property type="match status" value="1"/>
</dbReference>
<dbReference type="InterPro" id="IPR020904">
    <property type="entry name" value="Sc_DH/Rdtase_CS"/>
</dbReference>
<dbReference type="PRINTS" id="PR00080">
    <property type="entry name" value="SDRFAMILY"/>
</dbReference>
<dbReference type="InterPro" id="IPR052178">
    <property type="entry name" value="Sec_Metab_Biosynth_SDR"/>
</dbReference>
<comment type="similarity">
    <text evidence="1 4">Belongs to the short-chain dehydrogenases/reductases (SDR) family.</text>
</comment>
<dbReference type="AlphaFoldDB" id="A0A8K0T4I7"/>
<dbReference type="Proteomes" id="UP000813444">
    <property type="component" value="Unassembled WGS sequence"/>
</dbReference>
<dbReference type="PROSITE" id="PS00061">
    <property type="entry name" value="ADH_SHORT"/>
    <property type="match status" value="1"/>
</dbReference>
<evidence type="ECO:0000313" key="6">
    <source>
        <dbReference type="EMBL" id="KAH7325962.1"/>
    </source>
</evidence>
<dbReference type="PRINTS" id="PR00081">
    <property type="entry name" value="GDHRDH"/>
</dbReference>
<evidence type="ECO:0000313" key="7">
    <source>
        <dbReference type="Proteomes" id="UP000813444"/>
    </source>
</evidence>
<organism evidence="6 7">
    <name type="scientific">Stachybotrys elegans</name>
    <dbReference type="NCBI Taxonomy" id="80388"/>
    <lineage>
        <taxon>Eukaryota</taxon>
        <taxon>Fungi</taxon>
        <taxon>Dikarya</taxon>
        <taxon>Ascomycota</taxon>
        <taxon>Pezizomycotina</taxon>
        <taxon>Sordariomycetes</taxon>
        <taxon>Hypocreomycetidae</taxon>
        <taxon>Hypocreales</taxon>
        <taxon>Stachybotryaceae</taxon>
        <taxon>Stachybotrys</taxon>
    </lineage>
</organism>
<dbReference type="InterPro" id="IPR057326">
    <property type="entry name" value="KR_dom"/>
</dbReference>
<dbReference type="Gene3D" id="3.40.50.720">
    <property type="entry name" value="NAD(P)-binding Rossmann-like Domain"/>
    <property type="match status" value="1"/>
</dbReference>
<dbReference type="FunFam" id="3.40.50.720:FF:000084">
    <property type="entry name" value="Short-chain dehydrogenase reductase"/>
    <property type="match status" value="1"/>
</dbReference>
<keyword evidence="3" id="KW-0560">Oxidoreductase</keyword>
<keyword evidence="7" id="KW-1185">Reference proteome</keyword>
<dbReference type="PANTHER" id="PTHR43618">
    <property type="entry name" value="7-ALPHA-HYDROXYSTEROID DEHYDROGENASE"/>
    <property type="match status" value="1"/>
</dbReference>
<dbReference type="GO" id="GO:0016491">
    <property type="term" value="F:oxidoreductase activity"/>
    <property type="evidence" value="ECO:0007669"/>
    <property type="project" value="UniProtKB-KW"/>
</dbReference>
<dbReference type="InterPro" id="IPR002347">
    <property type="entry name" value="SDR_fam"/>
</dbReference>
<evidence type="ECO:0000256" key="4">
    <source>
        <dbReference type="RuleBase" id="RU000363"/>
    </source>
</evidence>
<evidence type="ECO:0000256" key="1">
    <source>
        <dbReference type="ARBA" id="ARBA00006484"/>
    </source>
</evidence>
<dbReference type="EMBL" id="JAGPNK010000002">
    <property type="protein sequence ID" value="KAH7325962.1"/>
    <property type="molecule type" value="Genomic_DNA"/>
</dbReference>
<dbReference type="SMART" id="SM00822">
    <property type="entry name" value="PKS_KR"/>
    <property type="match status" value="1"/>
</dbReference>
<name>A0A8K0T4I7_9HYPO</name>
<dbReference type="Pfam" id="PF00106">
    <property type="entry name" value="adh_short"/>
    <property type="match status" value="1"/>
</dbReference>
<evidence type="ECO:0000256" key="2">
    <source>
        <dbReference type="ARBA" id="ARBA00022857"/>
    </source>
</evidence>
<feature type="domain" description="Ketoreductase" evidence="5">
    <location>
        <begin position="12"/>
        <end position="205"/>
    </location>
</feature>
<dbReference type="InterPro" id="IPR036291">
    <property type="entry name" value="NAD(P)-bd_dom_sf"/>
</dbReference>
<dbReference type="SUPFAM" id="SSF51735">
    <property type="entry name" value="NAD(P)-binding Rossmann-fold domains"/>
    <property type="match status" value="1"/>
</dbReference>
<accession>A0A8K0T4I7</accession>
<evidence type="ECO:0000259" key="5">
    <source>
        <dbReference type="SMART" id="SM00822"/>
    </source>
</evidence>